<protein>
    <submittedName>
        <fullName evidence="2">Uncharacterized protein</fullName>
    </submittedName>
</protein>
<dbReference type="EMBL" id="CAADRP010001112">
    <property type="protein sequence ID" value="VFU35568.1"/>
    <property type="molecule type" value="Genomic_DNA"/>
</dbReference>
<evidence type="ECO:0000256" key="1">
    <source>
        <dbReference type="SAM" id="SignalP"/>
    </source>
</evidence>
<sequence length="75" mass="8258">MAILGTLTLVLQMIVYISAKIKQALARTAAASSYKDPRLQQVISVLYVYSSGKIPAFFIPSNRTIILFQGIPIFP</sequence>
<accession>A0A6N2L359</accession>
<keyword evidence="1" id="KW-0732">Signal</keyword>
<evidence type="ECO:0000313" key="2">
    <source>
        <dbReference type="EMBL" id="VFU35568.1"/>
    </source>
</evidence>
<gene>
    <name evidence="2" type="ORF">SVIM_LOCUS176923</name>
</gene>
<feature type="signal peptide" evidence="1">
    <location>
        <begin position="1"/>
        <end position="19"/>
    </location>
</feature>
<organism evidence="2">
    <name type="scientific">Salix viminalis</name>
    <name type="common">Common osier</name>
    <name type="synonym">Basket willow</name>
    <dbReference type="NCBI Taxonomy" id="40686"/>
    <lineage>
        <taxon>Eukaryota</taxon>
        <taxon>Viridiplantae</taxon>
        <taxon>Streptophyta</taxon>
        <taxon>Embryophyta</taxon>
        <taxon>Tracheophyta</taxon>
        <taxon>Spermatophyta</taxon>
        <taxon>Magnoliopsida</taxon>
        <taxon>eudicotyledons</taxon>
        <taxon>Gunneridae</taxon>
        <taxon>Pentapetalae</taxon>
        <taxon>rosids</taxon>
        <taxon>fabids</taxon>
        <taxon>Malpighiales</taxon>
        <taxon>Salicaceae</taxon>
        <taxon>Saliceae</taxon>
        <taxon>Salix</taxon>
    </lineage>
</organism>
<feature type="chain" id="PRO_5027034758" evidence="1">
    <location>
        <begin position="20"/>
        <end position="75"/>
    </location>
</feature>
<reference evidence="2" key="1">
    <citation type="submission" date="2019-03" db="EMBL/GenBank/DDBJ databases">
        <authorList>
            <person name="Mank J."/>
            <person name="Almeida P."/>
        </authorList>
    </citation>
    <scope>NUCLEOTIDE SEQUENCE</scope>
    <source>
        <strain evidence="2">78183</strain>
    </source>
</reference>
<proteinExistence type="predicted"/>
<name>A0A6N2L359_SALVM</name>
<dbReference type="AlphaFoldDB" id="A0A6N2L359"/>